<evidence type="ECO:0000256" key="3">
    <source>
        <dbReference type="ARBA" id="ARBA00022448"/>
    </source>
</evidence>
<reference evidence="17 18" key="1">
    <citation type="journal article" date="2015" name="Appl. Microbiol. Biotechnol.">
        <title>The consequence of an additional NADH dehydrogenase paralog on the growth of Gluconobacter oxydans DSM3504.</title>
        <authorList>
            <person name="Kostner D."/>
            <person name="Luchterhand B."/>
            <person name="Junker A."/>
            <person name="Volland S."/>
            <person name="Daniel R."/>
            <person name="Buchs J."/>
            <person name="Liebl W."/>
            <person name="Ehrenreich A."/>
        </authorList>
    </citation>
    <scope>NUCLEOTIDE SEQUENCE [LARGE SCALE GENOMIC DNA]</scope>
    <source>
        <strain evidence="17">DSM 3504</strain>
    </source>
</reference>
<dbReference type="InterPro" id="IPR012910">
    <property type="entry name" value="Plug_dom"/>
</dbReference>
<dbReference type="KEGG" id="goy:GLS_c23050"/>
<dbReference type="GO" id="GO:0015344">
    <property type="term" value="F:siderophore uptake transmembrane transporter activity"/>
    <property type="evidence" value="ECO:0007669"/>
    <property type="project" value="TreeGrafter"/>
</dbReference>
<keyword evidence="5 11" id="KW-0812">Transmembrane</keyword>
<evidence type="ECO:0000256" key="9">
    <source>
        <dbReference type="ARBA" id="ARBA00023170"/>
    </source>
</evidence>
<dbReference type="Proteomes" id="UP000031656">
    <property type="component" value="Chromosome"/>
</dbReference>
<feature type="domain" description="TonB-dependent receptor plug" evidence="16">
    <location>
        <begin position="103"/>
        <end position="206"/>
    </location>
</feature>
<dbReference type="HOGENOM" id="CLU_008287_19_0_5"/>
<evidence type="ECO:0000256" key="2">
    <source>
        <dbReference type="ARBA" id="ARBA00009810"/>
    </source>
</evidence>
<dbReference type="InterPro" id="IPR036942">
    <property type="entry name" value="Beta-barrel_TonB_sf"/>
</dbReference>
<evidence type="ECO:0000256" key="11">
    <source>
        <dbReference type="PROSITE-ProRule" id="PRU01360"/>
    </source>
</evidence>
<dbReference type="InterPro" id="IPR000531">
    <property type="entry name" value="Beta-barrel_TonB"/>
</dbReference>
<dbReference type="Gene3D" id="2.170.130.10">
    <property type="entry name" value="TonB-dependent receptor, plug domain"/>
    <property type="match status" value="1"/>
</dbReference>
<dbReference type="Gene3D" id="2.40.170.20">
    <property type="entry name" value="TonB-dependent receptor, beta-barrel domain"/>
    <property type="match status" value="1"/>
</dbReference>
<evidence type="ECO:0000256" key="14">
    <source>
        <dbReference type="SAM" id="SignalP"/>
    </source>
</evidence>
<dbReference type="PROSITE" id="PS51257">
    <property type="entry name" value="PROKAR_LIPOPROTEIN"/>
    <property type="match status" value="1"/>
</dbReference>
<dbReference type="PROSITE" id="PS52016">
    <property type="entry name" value="TONB_DEPENDENT_REC_3"/>
    <property type="match status" value="1"/>
</dbReference>
<dbReference type="InterPro" id="IPR039426">
    <property type="entry name" value="TonB-dep_rcpt-like"/>
</dbReference>
<evidence type="ECO:0000256" key="1">
    <source>
        <dbReference type="ARBA" id="ARBA00004571"/>
    </source>
</evidence>
<keyword evidence="10 11" id="KW-0998">Cell outer membrane</keyword>
<evidence type="ECO:0000256" key="6">
    <source>
        <dbReference type="ARBA" id="ARBA00022729"/>
    </source>
</evidence>
<feature type="chain" id="PRO_5001648794" evidence="14">
    <location>
        <begin position="35"/>
        <end position="776"/>
    </location>
</feature>
<evidence type="ECO:0000256" key="10">
    <source>
        <dbReference type="ARBA" id="ARBA00023237"/>
    </source>
</evidence>
<dbReference type="Pfam" id="PF07715">
    <property type="entry name" value="Plug"/>
    <property type="match status" value="1"/>
</dbReference>
<evidence type="ECO:0000256" key="8">
    <source>
        <dbReference type="ARBA" id="ARBA00023136"/>
    </source>
</evidence>
<dbReference type="GO" id="GO:0044718">
    <property type="term" value="P:siderophore transmembrane transport"/>
    <property type="evidence" value="ECO:0007669"/>
    <property type="project" value="TreeGrafter"/>
</dbReference>
<organism evidence="17 18">
    <name type="scientific">Gluconobacter oxydans DSM 3504</name>
    <dbReference type="NCBI Taxonomy" id="1288313"/>
    <lineage>
        <taxon>Bacteria</taxon>
        <taxon>Pseudomonadati</taxon>
        <taxon>Pseudomonadota</taxon>
        <taxon>Alphaproteobacteria</taxon>
        <taxon>Acetobacterales</taxon>
        <taxon>Acetobacteraceae</taxon>
        <taxon>Gluconobacter</taxon>
    </lineage>
</organism>
<proteinExistence type="inferred from homology"/>
<keyword evidence="4 11" id="KW-1134">Transmembrane beta strand</keyword>
<keyword evidence="6 14" id="KW-0732">Signal</keyword>
<evidence type="ECO:0000313" key="17">
    <source>
        <dbReference type="EMBL" id="AHK72176.1"/>
    </source>
</evidence>
<evidence type="ECO:0000256" key="7">
    <source>
        <dbReference type="ARBA" id="ARBA00023077"/>
    </source>
</evidence>
<protein>
    <submittedName>
        <fullName evidence="17">TonB-dependent receptor</fullName>
    </submittedName>
</protein>
<dbReference type="CDD" id="cd01347">
    <property type="entry name" value="ligand_gated_channel"/>
    <property type="match status" value="1"/>
</dbReference>
<gene>
    <name evidence="17" type="ORF">GLS_c23050</name>
</gene>
<feature type="region of interest" description="Disordered" evidence="13">
    <location>
        <begin position="321"/>
        <end position="345"/>
    </location>
</feature>
<accession>A0A067Z523</accession>
<dbReference type="AlphaFoldDB" id="A0A067Z523"/>
<dbReference type="GO" id="GO:0009279">
    <property type="term" value="C:cell outer membrane"/>
    <property type="evidence" value="ECO:0007669"/>
    <property type="project" value="UniProtKB-SubCell"/>
</dbReference>
<evidence type="ECO:0000259" key="15">
    <source>
        <dbReference type="Pfam" id="PF00593"/>
    </source>
</evidence>
<comment type="similarity">
    <text evidence="2 11 12">Belongs to the TonB-dependent receptor family.</text>
</comment>
<dbReference type="InterPro" id="IPR037066">
    <property type="entry name" value="Plug_dom_sf"/>
</dbReference>
<feature type="signal peptide" evidence="14">
    <location>
        <begin position="1"/>
        <end position="34"/>
    </location>
</feature>
<dbReference type="PANTHER" id="PTHR30069">
    <property type="entry name" value="TONB-DEPENDENT OUTER MEMBRANE RECEPTOR"/>
    <property type="match status" value="1"/>
</dbReference>
<keyword evidence="9 17" id="KW-0675">Receptor</keyword>
<feature type="region of interest" description="Disordered" evidence="13">
    <location>
        <begin position="40"/>
        <end position="63"/>
    </location>
</feature>
<dbReference type="InterPro" id="IPR010949">
    <property type="entry name" value="TonB_Hb/transfer/lactofer_rcpt"/>
</dbReference>
<keyword evidence="8 11" id="KW-0472">Membrane</keyword>
<sequence>MPRFCPRPRRVFFSYMLATTALACACACVAPAVAASVNTDPKTSKSAVSTTTSKSSASTPTSPQVSIALPAVKVKGAQDIIDSMKFDPDADHSSVGMAGVLTTTTTYKTFRDRQIDSLEDYSRRVDASVNYSAGNSSINIRGLDQNRIQTTIDGVRMPWANDGAYAGSFSTAQGGVSAFDFNSLGAIDVVKSADSSFFGTGALGGVIALRTLDPEDILKPGKTFGGITKLTYNGSAEAALLDQAFAARYKNTVFLLQGGYQNGSETGNEGNIYGYGRTRTAKDPASYSQGSFLGKIRHYFEGGHRIGLTGEWFDRNYNERTRTSESTATDHYTTKSENQRSRVSGNYDYQGETPTSLFSEAHLLAYWQQIKTDTDILNNDTAKASTYSHEHLTLPVQSYGVKGSATNNVFTGPLHHAITYGGEVFLTDTYQTQTGQQATSSPYLHDNFSDMPKVHGTDLGALVQDRIGMGAKEWFHITPGFRFDYFQRDPHNTASYQANSGYTGLPHGAHGSHFSPKVLIEGKVSKDLTLYALYSQAYRAPSATEEYLNYSTAPYYQVVGNPNLKPESSKGWEVGLKYGDSERGVNVSFYDNYYKNYIDMDGITGCSGYYLCYGYTNLSHVRIYGTEANIHWAFDKHWHTWGSFSYTDGRDTDMNFHLASVAPFRGIIGFGYKTDRWGSDLSATFATHRNDAKYLTSTGTLTSQWKTPGYVLFDLTGWYSPSFYHALRIQAGMYNIFNKAYYNAASLPYGASSSSLSERYYTQPGRSFKVTARIDF</sequence>
<keyword evidence="3 11" id="KW-0813">Transport</keyword>
<dbReference type="SUPFAM" id="SSF56935">
    <property type="entry name" value="Porins"/>
    <property type="match status" value="1"/>
</dbReference>
<comment type="subcellular location">
    <subcellularLocation>
        <location evidence="1 11">Cell outer membrane</location>
        <topology evidence="1 11">Multi-pass membrane protein</topology>
    </subcellularLocation>
</comment>
<name>A0A067Z523_GLUOY</name>
<dbReference type="EMBL" id="CP004373">
    <property type="protein sequence ID" value="AHK72176.1"/>
    <property type="molecule type" value="Genomic_DNA"/>
</dbReference>
<evidence type="ECO:0000256" key="12">
    <source>
        <dbReference type="RuleBase" id="RU003357"/>
    </source>
</evidence>
<feature type="domain" description="TonB-dependent receptor-like beta-barrel" evidence="15">
    <location>
        <begin position="299"/>
        <end position="736"/>
    </location>
</feature>
<dbReference type="Pfam" id="PF00593">
    <property type="entry name" value="TonB_dep_Rec_b-barrel"/>
    <property type="match status" value="1"/>
</dbReference>
<evidence type="ECO:0000256" key="13">
    <source>
        <dbReference type="SAM" id="MobiDB-lite"/>
    </source>
</evidence>
<dbReference type="GO" id="GO:0015232">
    <property type="term" value="F:heme transmembrane transporter activity"/>
    <property type="evidence" value="ECO:0007669"/>
    <property type="project" value="InterPro"/>
</dbReference>
<dbReference type="PANTHER" id="PTHR30069:SF29">
    <property type="entry name" value="HEMOGLOBIN AND HEMOGLOBIN-HAPTOGLOBIN-BINDING PROTEIN 1-RELATED"/>
    <property type="match status" value="1"/>
</dbReference>
<dbReference type="NCBIfam" id="TIGR01786">
    <property type="entry name" value="TonB-hemlactrns"/>
    <property type="match status" value="1"/>
</dbReference>
<feature type="compositionally biased region" description="Low complexity" evidence="13">
    <location>
        <begin position="44"/>
        <end position="63"/>
    </location>
</feature>
<dbReference type="InterPro" id="IPR011276">
    <property type="entry name" value="TonB_haem/Hb_rcpt"/>
</dbReference>
<evidence type="ECO:0000259" key="16">
    <source>
        <dbReference type="Pfam" id="PF07715"/>
    </source>
</evidence>
<evidence type="ECO:0000313" key="18">
    <source>
        <dbReference type="Proteomes" id="UP000031656"/>
    </source>
</evidence>
<keyword evidence="7 12" id="KW-0798">TonB box</keyword>
<dbReference type="NCBIfam" id="TIGR01785">
    <property type="entry name" value="TonB-hemin"/>
    <property type="match status" value="1"/>
</dbReference>
<evidence type="ECO:0000256" key="5">
    <source>
        <dbReference type="ARBA" id="ARBA00022692"/>
    </source>
</evidence>
<evidence type="ECO:0000256" key="4">
    <source>
        <dbReference type="ARBA" id="ARBA00022452"/>
    </source>
</evidence>